<dbReference type="Pfam" id="PF13187">
    <property type="entry name" value="Fer4_9"/>
    <property type="match status" value="1"/>
</dbReference>
<keyword evidence="3" id="KW-0411">Iron-sulfur</keyword>
<evidence type="ECO:0000256" key="1">
    <source>
        <dbReference type="ARBA" id="ARBA00022723"/>
    </source>
</evidence>
<dbReference type="SUPFAM" id="SSF46548">
    <property type="entry name" value="alpha-helical ferredoxin"/>
    <property type="match status" value="1"/>
</dbReference>
<evidence type="ECO:0000256" key="3">
    <source>
        <dbReference type="ARBA" id="ARBA00023014"/>
    </source>
</evidence>
<dbReference type="Pfam" id="PF00248">
    <property type="entry name" value="Aldo_ket_red"/>
    <property type="match status" value="1"/>
</dbReference>
<protein>
    <submittedName>
        <fullName evidence="5">2,5-diketo-D-gluconic acid reductase A</fullName>
        <ecNumber evidence="5">1.1.1.346</ecNumber>
    </submittedName>
</protein>
<dbReference type="RefSeq" id="WP_207649152.1">
    <property type="nucleotide sequence ID" value="NZ_CAJLDD010000002.1"/>
</dbReference>
<keyword evidence="1" id="KW-0479">Metal-binding</keyword>
<dbReference type="PATRIC" id="fig|1432052.4.peg.3291"/>
<reference evidence="5 6" key="1">
    <citation type="submission" date="2016-07" db="EMBL/GenBank/DDBJ databases">
        <title>Characterization of isolates of Eisenbergiella tayi derived from blood cultures, using whole genome sequencing.</title>
        <authorList>
            <person name="Burdz T."/>
            <person name="Wiebe D."/>
            <person name="Huynh C."/>
            <person name="Bernard K."/>
        </authorList>
    </citation>
    <scope>NUCLEOTIDE SEQUENCE [LARGE SCALE GENOMIC DNA]</scope>
    <source>
        <strain evidence="5 6">NML 110608</strain>
    </source>
</reference>
<dbReference type="InterPro" id="IPR023210">
    <property type="entry name" value="NADP_OxRdtase_dom"/>
</dbReference>
<comment type="caution">
    <text evidence="5">The sequence shown here is derived from an EMBL/GenBank/DDBJ whole genome shotgun (WGS) entry which is preliminary data.</text>
</comment>
<dbReference type="Gene3D" id="3.20.20.100">
    <property type="entry name" value="NADP-dependent oxidoreductase domain"/>
    <property type="match status" value="1"/>
</dbReference>
<dbReference type="GO" id="GO:0051536">
    <property type="term" value="F:iron-sulfur cluster binding"/>
    <property type="evidence" value="ECO:0007669"/>
    <property type="project" value="UniProtKB-KW"/>
</dbReference>
<dbReference type="EMBL" id="MCGH01000002">
    <property type="protein sequence ID" value="ODM07064.1"/>
    <property type="molecule type" value="Genomic_DNA"/>
</dbReference>
<dbReference type="PANTHER" id="PTHR43312">
    <property type="entry name" value="D-THREO-ALDOSE 1-DEHYDROGENASE"/>
    <property type="match status" value="1"/>
</dbReference>
<evidence type="ECO:0000259" key="4">
    <source>
        <dbReference type="PROSITE" id="PS51379"/>
    </source>
</evidence>
<organism evidence="5 6">
    <name type="scientific">Eisenbergiella tayi</name>
    <dbReference type="NCBI Taxonomy" id="1432052"/>
    <lineage>
        <taxon>Bacteria</taxon>
        <taxon>Bacillati</taxon>
        <taxon>Bacillota</taxon>
        <taxon>Clostridia</taxon>
        <taxon>Lachnospirales</taxon>
        <taxon>Lachnospiraceae</taxon>
        <taxon>Eisenbergiella</taxon>
    </lineage>
</organism>
<gene>
    <name evidence="5" type="primary">dkgA</name>
    <name evidence="5" type="ORF">BEI61_02954</name>
</gene>
<feature type="domain" description="4Fe-4S ferredoxin-type" evidence="4">
    <location>
        <begin position="327"/>
        <end position="361"/>
    </location>
</feature>
<evidence type="ECO:0000256" key="2">
    <source>
        <dbReference type="ARBA" id="ARBA00023004"/>
    </source>
</evidence>
<accession>A0A1E3AEB8</accession>
<dbReference type="GO" id="GO:0016491">
    <property type="term" value="F:oxidoreductase activity"/>
    <property type="evidence" value="ECO:0007669"/>
    <property type="project" value="UniProtKB-KW"/>
</dbReference>
<dbReference type="InterPro" id="IPR017900">
    <property type="entry name" value="4Fe4S_Fe_S_CS"/>
</dbReference>
<evidence type="ECO:0000313" key="6">
    <source>
        <dbReference type="Proteomes" id="UP000094067"/>
    </source>
</evidence>
<dbReference type="SUPFAM" id="SSF51430">
    <property type="entry name" value="NAD(P)-linked oxidoreductase"/>
    <property type="match status" value="1"/>
</dbReference>
<name>A0A1E3AEB8_9FIRM</name>
<dbReference type="InterPro" id="IPR017896">
    <property type="entry name" value="4Fe4S_Fe-S-bd"/>
</dbReference>
<dbReference type="PROSITE" id="PS51379">
    <property type="entry name" value="4FE4S_FER_2"/>
    <property type="match status" value="1"/>
</dbReference>
<dbReference type="Proteomes" id="UP000094067">
    <property type="component" value="Unassembled WGS sequence"/>
</dbReference>
<sequence>MEQMKKNFGFGCMRLPMADGEVDYDEMERMVDLFLEKGFTYFDTAHGYLGGKSEIALRECLVKRYPRESYILTDKLTNFFFDRQEEIRPFFESQLAACSVDYFDFYLMHAQSEENFAKFKRCRAYETALELKAEGKIRHFGISFHDKADVLERILEEYPQIEVVQIQFNYLDYNDTAVQSGACYDVCRRYGKPVIVMEPCKGGSLVRLPEDADVVLKALDSGSNASYAIRYAAGFDGIMMVLSGMSSLEQMKDNLSFMEDFTPLSETELAAVKRVRAILHSKNMIPCTACRYCTEGCPMSISIPDLFACLNAKKTFHDWNADYYYNNVYTVNNGKASDCIRCGKCEKDCPQHLEIRRLLEEAAEELEKK</sequence>
<dbReference type="AlphaFoldDB" id="A0A1E3AEB8"/>
<dbReference type="PROSITE" id="PS00198">
    <property type="entry name" value="4FE4S_FER_1"/>
    <property type="match status" value="1"/>
</dbReference>
<dbReference type="GO" id="GO:0046872">
    <property type="term" value="F:metal ion binding"/>
    <property type="evidence" value="ECO:0007669"/>
    <property type="project" value="UniProtKB-KW"/>
</dbReference>
<proteinExistence type="predicted"/>
<evidence type="ECO:0000313" key="5">
    <source>
        <dbReference type="EMBL" id="ODM07064.1"/>
    </source>
</evidence>
<dbReference type="InterPro" id="IPR036812">
    <property type="entry name" value="NAD(P)_OxRdtase_dom_sf"/>
</dbReference>
<dbReference type="PANTHER" id="PTHR43312:SF2">
    <property type="entry name" value="OXIDOREDUCTASE"/>
    <property type="match status" value="1"/>
</dbReference>
<keyword evidence="2" id="KW-0408">Iron</keyword>
<dbReference type="CDD" id="cd19096">
    <property type="entry name" value="AKR_Fe-S_oxidoreductase"/>
    <property type="match status" value="1"/>
</dbReference>
<dbReference type="InterPro" id="IPR053135">
    <property type="entry name" value="AKR2_Oxidoreductase"/>
</dbReference>
<dbReference type="EC" id="1.1.1.346" evidence="5"/>
<keyword evidence="5" id="KW-0560">Oxidoreductase</keyword>